<name>E6PI98_9ZZZZ</name>
<evidence type="ECO:0008006" key="2">
    <source>
        <dbReference type="Google" id="ProtNLM"/>
    </source>
</evidence>
<protein>
    <recommendedName>
        <fullName evidence="2">DUF4160 domain-containing protein</fullName>
    </recommendedName>
</protein>
<sequence length="126" mass="15053">MLCRPRSLRAQRRSYGRSFHRNHFSRSTFSHIDYPKPIGYNRQRGSDHFRREGFSVKVNTRDHLPPHVHVWKNGQEARFAVYTDRIELLSAVGMTDAQIRRAAEILYEERERIETELRKMPWTPST</sequence>
<accession>E6PI98</accession>
<comment type="caution">
    <text evidence="1">The sequence shown here is derived from an EMBL/GenBank/DDBJ whole genome shotgun (WGS) entry which is preliminary data.</text>
</comment>
<evidence type="ECO:0000313" key="1">
    <source>
        <dbReference type="EMBL" id="CBH76188.1"/>
    </source>
</evidence>
<proteinExistence type="predicted"/>
<reference evidence="1" key="1">
    <citation type="submission" date="2009-10" db="EMBL/GenBank/DDBJ databases">
        <title>Diversity of trophic interactions inside an arsenic-rich microbial ecosystem.</title>
        <authorList>
            <person name="Bertin P.N."/>
            <person name="Heinrich-Salmeron A."/>
            <person name="Pelletier E."/>
            <person name="Goulhen-Chollet F."/>
            <person name="Arsene-Ploetze F."/>
            <person name="Gallien S."/>
            <person name="Calteau A."/>
            <person name="Vallenet D."/>
            <person name="Casiot C."/>
            <person name="Chane-Woon-Ming B."/>
            <person name="Giloteaux L."/>
            <person name="Barakat M."/>
            <person name="Bonnefoy V."/>
            <person name="Bruneel O."/>
            <person name="Chandler M."/>
            <person name="Cleiss J."/>
            <person name="Duran R."/>
            <person name="Elbaz-Poulichet F."/>
            <person name="Fonknechten N."/>
            <person name="Lauga B."/>
            <person name="Mornico D."/>
            <person name="Ortet P."/>
            <person name="Schaeffer C."/>
            <person name="Siguier P."/>
            <person name="Alexander Thil Smith A."/>
            <person name="Van Dorsselaer A."/>
            <person name="Weissenbach J."/>
            <person name="Medigue C."/>
            <person name="Le Paslier D."/>
        </authorList>
    </citation>
    <scope>NUCLEOTIDE SEQUENCE</scope>
</reference>
<dbReference type="AlphaFoldDB" id="E6PI98"/>
<organism evidence="1">
    <name type="scientific">mine drainage metagenome</name>
    <dbReference type="NCBI Taxonomy" id="410659"/>
    <lineage>
        <taxon>unclassified sequences</taxon>
        <taxon>metagenomes</taxon>
        <taxon>ecological metagenomes</taxon>
    </lineage>
</organism>
<dbReference type="Pfam" id="PF13711">
    <property type="entry name" value="DUF4160"/>
    <property type="match status" value="1"/>
</dbReference>
<dbReference type="InterPro" id="IPR025427">
    <property type="entry name" value="DUF4160"/>
</dbReference>
<gene>
    <name evidence="1" type="ORF">CARN1_0668</name>
</gene>
<dbReference type="EMBL" id="CABL01000019">
    <property type="protein sequence ID" value="CBH76188.1"/>
    <property type="molecule type" value="Genomic_DNA"/>
</dbReference>